<gene>
    <name evidence="3" type="primary">rpiA</name>
    <name evidence="4" type="ordered locus">CTO_0233</name>
</gene>
<dbReference type="Proteomes" id="UP000009287">
    <property type="component" value="Chromosome"/>
</dbReference>
<dbReference type="FunFam" id="3.40.50.1360:FF:000001">
    <property type="entry name" value="Ribose-5-phosphate isomerase A"/>
    <property type="match status" value="1"/>
</dbReference>
<protein>
    <recommendedName>
        <fullName evidence="3">Ribose-5-phosphate isomerase A</fullName>
        <ecNumber evidence="3">5.3.1.6</ecNumber>
    </recommendedName>
    <alternativeName>
        <fullName evidence="3">Phosphoriboisomerase A</fullName>
        <shortName evidence="3">PRI</shortName>
    </alternativeName>
</protein>
<evidence type="ECO:0000313" key="5">
    <source>
        <dbReference type="Proteomes" id="UP000009287"/>
    </source>
</evidence>
<dbReference type="AlphaFoldDB" id="G4NP29"/>
<proteinExistence type="inferred from homology"/>
<dbReference type="SUPFAM" id="SSF100950">
    <property type="entry name" value="NagB/RpiA/CoA transferase-like"/>
    <property type="match status" value="1"/>
</dbReference>
<feature type="active site" description="Proton acceptor" evidence="3">
    <location>
        <position position="132"/>
    </location>
</feature>
<comment type="similarity">
    <text evidence="3">Belongs to the ribose 5-phosphate isomerase family.</text>
</comment>
<dbReference type="UniPathway" id="UPA00115">
    <property type="reaction ID" value="UER00412"/>
</dbReference>
<feature type="binding site" evidence="3">
    <location>
        <position position="150"/>
    </location>
    <ligand>
        <name>substrate</name>
    </ligand>
</feature>
<feature type="binding site" evidence="3">
    <location>
        <begin position="54"/>
        <end position="57"/>
    </location>
    <ligand>
        <name>substrate</name>
    </ligand>
</feature>
<feature type="binding site" evidence="3">
    <location>
        <begin position="110"/>
        <end position="113"/>
    </location>
    <ligand>
        <name>substrate</name>
    </ligand>
</feature>
<dbReference type="HAMAP" id="MF_00170">
    <property type="entry name" value="Rib_5P_isom_A"/>
    <property type="match status" value="1"/>
</dbReference>
<dbReference type="GO" id="GO:0009052">
    <property type="term" value="P:pentose-phosphate shunt, non-oxidative branch"/>
    <property type="evidence" value="ECO:0007669"/>
    <property type="project" value="UniProtKB-UniRule"/>
</dbReference>
<dbReference type="NCBIfam" id="TIGR00021">
    <property type="entry name" value="rpiA"/>
    <property type="match status" value="1"/>
</dbReference>
<dbReference type="InterPro" id="IPR037171">
    <property type="entry name" value="NagB/RpiA_transferase-like"/>
</dbReference>
<dbReference type="InterPro" id="IPR004788">
    <property type="entry name" value="Ribose5P_isomerase_type_A"/>
</dbReference>
<dbReference type="PANTHER" id="PTHR43748:SF3">
    <property type="entry name" value="RIBOSE-5-PHOSPHATE ISOMERASE 3, CHLOROPLASTIC-RELATED"/>
    <property type="match status" value="1"/>
</dbReference>
<evidence type="ECO:0000313" key="4">
    <source>
        <dbReference type="EMBL" id="AEP35041.1"/>
    </source>
</evidence>
<evidence type="ECO:0000256" key="2">
    <source>
        <dbReference type="ARBA" id="ARBA00023235"/>
    </source>
</evidence>
<evidence type="ECO:0000256" key="1">
    <source>
        <dbReference type="ARBA" id="ARBA00001713"/>
    </source>
</evidence>
<feature type="binding site" evidence="3">
    <location>
        <begin position="123"/>
        <end position="126"/>
    </location>
    <ligand>
        <name>substrate</name>
    </ligand>
</feature>
<name>G4NP29_CHLT4</name>
<dbReference type="Pfam" id="PF06026">
    <property type="entry name" value="Rib_5-P_isom_A"/>
    <property type="match status" value="1"/>
</dbReference>
<keyword evidence="2 3" id="KW-0413">Isomerase</keyword>
<comment type="function">
    <text evidence="3">Catalyzes the reversible conversion of ribose-5-phosphate to ribulose 5-phosphate.</text>
</comment>
<dbReference type="GO" id="GO:0004751">
    <property type="term" value="F:ribose-5-phosphate isomerase activity"/>
    <property type="evidence" value="ECO:0007669"/>
    <property type="project" value="UniProtKB-UniRule"/>
</dbReference>
<dbReference type="InterPro" id="IPR020672">
    <property type="entry name" value="Ribose5P_isomerase_typA_subgr"/>
</dbReference>
<dbReference type="PANTHER" id="PTHR43748">
    <property type="entry name" value="RIBOSE-5-PHOSPHATE ISOMERASE 3, CHLOROPLASTIC-RELATED"/>
    <property type="match status" value="1"/>
</dbReference>
<organism evidence="4 5">
    <name type="scientific">Chlamydia trachomatis serovar A (strain A2497)</name>
    <dbReference type="NCBI Taxonomy" id="580047"/>
    <lineage>
        <taxon>Bacteria</taxon>
        <taxon>Pseudomonadati</taxon>
        <taxon>Chlamydiota</taxon>
        <taxon>Chlamydiia</taxon>
        <taxon>Chlamydiales</taxon>
        <taxon>Chlamydiaceae</taxon>
        <taxon>Chlamydia/Chlamydophila group</taxon>
        <taxon>Chlamydia</taxon>
    </lineage>
</organism>
<sequence>MRNRSPSFLDSFERFMSKQPENSFSSDKFFPIKQKLALEAVALVEPGMCVGLGSGSTAREFILALGDRVRTERLVITAVASSRISQLLAEAVGIPLLDHSLLQDVDLVVDGADEVDPCLRMIKGGGGALFREKILLQSGKRNVILVDERKLVPTLGKFSLPIEIAPFGCSSVQRILNKQGYFGEWRETSAGERFITDNGNYIYDVRTPDSYANPEEDMIRLLQIRGIIDVGFVIAKAEVWVGYADGSIVRKKKHNEY</sequence>
<dbReference type="Gene3D" id="3.40.50.1360">
    <property type="match status" value="1"/>
</dbReference>
<dbReference type="NCBIfam" id="NF001924">
    <property type="entry name" value="PRK00702.1"/>
    <property type="match status" value="1"/>
</dbReference>
<comment type="pathway">
    <text evidence="3">Carbohydrate degradation; pentose phosphate pathway; D-ribose 5-phosphate from D-ribulose 5-phosphate (non-oxidative stage): step 1/1.</text>
</comment>
<reference evidence="4 5" key="1">
    <citation type="journal article" date="2011" name="J. Exp. Med.">
        <title>A live-attenuated chlamydial vaccine protects against trachoma in nonhuman primates.</title>
        <authorList>
            <person name="Kari L."/>
            <person name="Whitmire W.M."/>
            <person name="Olivares-Zavaleta N."/>
            <person name="Goheen M.M."/>
            <person name="Taylor L.D."/>
            <person name="Carlson J.H."/>
            <person name="Sturdevant G.L."/>
            <person name="Lu C."/>
            <person name="Bakios L.E."/>
            <person name="Randall L.B."/>
            <person name="Parnell M.J."/>
            <person name="Zhong G."/>
            <person name="Caldwell H.D."/>
        </authorList>
    </citation>
    <scope>NUCLEOTIDE SEQUENCE [LARGE SCALE GENOMIC DNA]</scope>
    <source>
        <strain evidence="4 5">A2497</strain>
    </source>
</reference>
<dbReference type="CDD" id="cd01398">
    <property type="entry name" value="RPI_A"/>
    <property type="match status" value="1"/>
</dbReference>
<dbReference type="InterPro" id="IPR050262">
    <property type="entry name" value="Ribose-5P_isomerase"/>
</dbReference>
<comment type="catalytic activity">
    <reaction evidence="1 3">
        <text>aldehydo-D-ribose 5-phosphate = D-ribulose 5-phosphate</text>
        <dbReference type="Rhea" id="RHEA:14657"/>
        <dbReference type="ChEBI" id="CHEBI:58121"/>
        <dbReference type="ChEBI" id="CHEBI:58273"/>
        <dbReference type="EC" id="5.3.1.6"/>
    </reaction>
</comment>
<dbReference type="KEGG" id="cra:CTO_0233"/>
<dbReference type="SUPFAM" id="SSF75445">
    <property type="entry name" value="D-ribose-5-phosphate isomerase (RpiA), lid domain"/>
    <property type="match status" value="1"/>
</dbReference>
<dbReference type="PATRIC" id="fig|580047.4.peg.237"/>
<accession>G4NP29</accession>
<evidence type="ECO:0000256" key="3">
    <source>
        <dbReference type="HAMAP-Rule" id="MF_00170"/>
    </source>
</evidence>
<comment type="subunit">
    <text evidence="3">Homodimer.</text>
</comment>
<dbReference type="EC" id="5.3.1.6" evidence="3"/>
<dbReference type="EMBL" id="CP002401">
    <property type="protein sequence ID" value="AEP35041.1"/>
    <property type="molecule type" value="Genomic_DNA"/>
</dbReference>
<dbReference type="Gene3D" id="3.30.70.260">
    <property type="match status" value="1"/>
</dbReference>